<dbReference type="Proteomes" id="UP000523007">
    <property type="component" value="Unassembled WGS sequence"/>
</dbReference>
<dbReference type="Gene3D" id="3.30.497.10">
    <property type="entry name" value="Antithrombin, subunit I, domain 2"/>
    <property type="match status" value="2"/>
</dbReference>
<reference evidence="3 4" key="1">
    <citation type="submission" date="2020-08" db="EMBL/GenBank/DDBJ databases">
        <title>Sequencing the genomes of 1000 actinobacteria strains.</title>
        <authorList>
            <person name="Klenk H.-P."/>
        </authorList>
    </citation>
    <scope>NUCLEOTIDE SEQUENCE [LARGE SCALE GENOMIC DNA]</scope>
    <source>
        <strain evidence="3 4">DSM 102030</strain>
    </source>
</reference>
<evidence type="ECO:0000256" key="1">
    <source>
        <dbReference type="RuleBase" id="RU000411"/>
    </source>
</evidence>
<organism evidence="3 4">
    <name type="scientific">Lipingzhangella halophila</name>
    <dbReference type="NCBI Taxonomy" id="1783352"/>
    <lineage>
        <taxon>Bacteria</taxon>
        <taxon>Bacillati</taxon>
        <taxon>Actinomycetota</taxon>
        <taxon>Actinomycetes</taxon>
        <taxon>Streptosporangiales</taxon>
        <taxon>Nocardiopsidaceae</taxon>
        <taxon>Lipingzhangella</taxon>
    </lineage>
</organism>
<evidence type="ECO:0000313" key="3">
    <source>
        <dbReference type="EMBL" id="MBB4934885.1"/>
    </source>
</evidence>
<dbReference type="GO" id="GO:0004867">
    <property type="term" value="F:serine-type endopeptidase inhibitor activity"/>
    <property type="evidence" value="ECO:0007669"/>
    <property type="project" value="InterPro"/>
</dbReference>
<gene>
    <name evidence="3" type="ORF">F4561_005779</name>
</gene>
<dbReference type="InterPro" id="IPR000215">
    <property type="entry name" value="Serpin_fam"/>
</dbReference>
<sequence length="404" mass="42660">MTGEAVRAANTLTARWVAAEGTSTDTSTALSGAGLWPLLALLAAAADGAGRRELAAAAGVDTDGAERHACELLDLVAASASTRAALGVWARADLLIDPWWRDTVPSTAQGELAGDTATDQARLDEWVRRHTDGRLTRMPISVDPDTLLVLATALSIRTRWRTPFDDVAHLPKDGPWAARERPISALRRSTGDLDQLAVAATSSGAVTLVTVEGEDDLDVHLLVGKAGRAPNDVVTAGIETFNGRHRVRRGADLLKARRVRGAPGVELRQVAAFSPEPVLTVTTTRFTVSAQHDLLERAELFGLAAVSTLAAHGHFPRISEFPLGIGQARQDATADFSAEGFTAAAVTTAGAFPMGGSAGTAYELSVRIDRPFGFLATHRPSGLVLLAGWVAEPRDWPDARAAAW</sequence>
<dbReference type="SMART" id="SM00093">
    <property type="entry name" value="SERPIN"/>
    <property type="match status" value="1"/>
</dbReference>
<dbReference type="SUPFAM" id="SSF56574">
    <property type="entry name" value="Serpins"/>
    <property type="match status" value="2"/>
</dbReference>
<dbReference type="Pfam" id="PF00079">
    <property type="entry name" value="Serpin"/>
    <property type="match status" value="2"/>
</dbReference>
<evidence type="ECO:0000259" key="2">
    <source>
        <dbReference type="SMART" id="SM00093"/>
    </source>
</evidence>
<evidence type="ECO:0000313" key="4">
    <source>
        <dbReference type="Proteomes" id="UP000523007"/>
    </source>
</evidence>
<dbReference type="Gene3D" id="2.30.39.10">
    <property type="entry name" value="Alpha-1-antitrypsin, domain 1"/>
    <property type="match status" value="1"/>
</dbReference>
<comment type="similarity">
    <text evidence="1">Belongs to the serpin family.</text>
</comment>
<dbReference type="GO" id="GO:0005615">
    <property type="term" value="C:extracellular space"/>
    <property type="evidence" value="ECO:0007669"/>
    <property type="project" value="InterPro"/>
</dbReference>
<dbReference type="InterPro" id="IPR023796">
    <property type="entry name" value="Serpin_dom"/>
</dbReference>
<dbReference type="InterPro" id="IPR036186">
    <property type="entry name" value="Serpin_sf"/>
</dbReference>
<dbReference type="InterPro" id="IPR042185">
    <property type="entry name" value="Serpin_sf_2"/>
</dbReference>
<protein>
    <submittedName>
        <fullName evidence="3">Serine protease inhibitor</fullName>
    </submittedName>
</protein>
<accession>A0A7W7RMU1</accession>
<name>A0A7W7RMU1_9ACTN</name>
<dbReference type="InterPro" id="IPR042178">
    <property type="entry name" value="Serpin_sf_1"/>
</dbReference>
<proteinExistence type="inferred from homology"/>
<dbReference type="AlphaFoldDB" id="A0A7W7RMU1"/>
<dbReference type="RefSeq" id="WP_184584584.1">
    <property type="nucleotide sequence ID" value="NZ_JACHJT010000002.1"/>
</dbReference>
<dbReference type="PANTHER" id="PTHR11461">
    <property type="entry name" value="SERINE PROTEASE INHIBITOR, SERPIN"/>
    <property type="match status" value="1"/>
</dbReference>
<comment type="caution">
    <text evidence="3">The sequence shown here is derived from an EMBL/GenBank/DDBJ whole genome shotgun (WGS) entry which is preliminary data.</text>
</comment>
<keyword evidence="4" id="KW-1185">Reference proteome</keyword>
<feature type="domain" description="Serpin" evidence="2">
    <location>
        <begin position="9"/>
        <end position="393"/>
    </location>
</feature>
<dbReference type="EMBL" id="JACHJT010000002">
    <property type="protein sequence ID" value="MBB4934885.1"/>
    <property type="molecule type" value="Genomic_DNA"/>
</dbReference>
<dbReference type="PANTHER" id="PTHR11461:SF329">
    <property type="entry name" value="SERPIN DOMAIN-CONTAINING PROTEIN"/>
    <property type="match status" value="1"/>
</dbReference>